<feature type="transmembrane region" description="Helical" evidence="2">
    <location>
        <begin position="36"/>
        <end position="59"/>
    </location>
</feature>
<evidence type="ECO:0000256" key="2">
    <source>
        <dbReference type="SAM" id="Phobius"/>
    </source>
</evidence>
<feature type="region of interest" description="Disordered" evidence="1">
    <location>
        <begin position="1"/>
        <end position="25"/>
    </location>
</feature>
<gene>
    <name evidence="4" type="ORF">BCR34DRAFT_602613</name>
</gene>
<dbReference type="Pfam" id="PF20684">
    <property type="entry name" value="Fung_rhodopsin"/>
    <property type="match status" value="1"/>
</dbReference>
<feature type="compositionally biased region" description="Low complexity" evidence="1">
    <location>
        <begin position="7"/>
        <end position="16"/>
    </location>
</feature>
<keyword evidence="2" id="KW-0812">Transmembrane</keyword>
<dbReference type="EMBL" id="MCFA01000082">
    <property type="protein sequence ID" value="ORY09752.1"/>
    <property type="molecule type" value="Genomic_DNA"/>
</dbReference>
<feature type="transmembrane region" description="Helical" evidence="2">
    <location>
        <begin position="225"/>
        <end position="248"/>
    </location>
</feature>
<accession>A0A1Y1ZHM5</accession>
<evidence type="ECO:0000313" key="4">
    <source>
        <dbReference type="EMBL" id="ORY09752.1"/>
    </source>
</evidence>
<dbReference type="PANTHER" id="PTHR39614:SF2">
    <property type="entry name" value="INTEGRAL MEMBRANE PROTEIN"/>
    <property type="match status" value="1"/>
</dbReference>
<dbReference type="STRING" id="1231657.A0A1Y1ZHM5"/>
<dbReference type="PANTHER" id="PTHR39614">
    <property type="entry name" value="INTEGRAL MEMBRANE PROTEIN"/>
    <property type="match status" value="1"/>
</dbReference>
<evidence type="ECO:0000259" key="3">
    <source>
        <dbReference type="Pfam" id="PF20684"/>
    </source>
</evidence>
<feature type="transmembrane region" description="Helical" evidence="2">
    <location>
        <begin position="120"/>
        <end position="140"/>
    </location>
</feature>
<dbReference type="Proteomes" id="UP000193144">
    <property type="component" value="Unassembled WGS sequence"/>
</dbReference>
<feature type="compositionally biased region" description="Basic and acidic residues" evidence="1">
    <location>
        <begin position="424"/>
        <end position="440"/>
    </location>
</feature>
<keyword evidence="2" id="KW-1133">Transmembrane helix</keyword>
<dbReference type="OrthoDB" id="3918601at2759"/>
<dbReference type="InterPro" id="IPR049326">
    <property type="entry name" value="Rhodopsin_dom_fungi"/>
</dbReference>
<feature type="transmembrane region" description="Helical" evidence="2">
    <location>
        <begin position="260"/>
        <end position="284"/>
    </location>
</feature>
<feature type="transmembrane region" description="Helical" evidence="2">
    <location>
        <begin position="149"/>
        <end position="170"/>
    </location>
</feature>
<sequence length="453" mass="49623">MADDAEATTAATSTPTGRPPGISEPLAGISATNQSGLIAILAAFSLGLVLLAVAVRVFARHGFRTYRVDDYTFFAACIFAVVQASLVFRELQQGLGKLEQDIESHVPTIEKARLSFAADILYLLTLFLSKCSTSFLFLYLTPGRAHMRAIWTTIGASVTWLISSIVLEGIRCHPDHPWTDDMSTCTNSFARWAFIAIFDSLIEISIVLLAIYIVWSLQMSFGSKLIVVGAFSCRIPNIAISLTRLIFLHLPYTPSTAHTWSARVVSTTQLALGYSITASIIPYLKPFMMAYERPETSRASHYPSSGSRSGGGSSHFNFKLSALTSKSDATNTNTLVTVDGGDDAADGFGAGFRDEGFLRENRRERDRGERRGSALRIGKLRPEATKYEVNASAVEHKDEARGDGASDDSQMMIIKKGVEWSVEFDERRSRERGESVSKTEDGEDEITVARKGV</sequence>
<evidence type="ECO:0000313" key="5">
    <source>
        <dbReference type="Proteomes" id="UP000193144"/>
    </source>
</evidence>
<proteinExistence type="predicted"/>
<organism evidence="4 5">
    <name type="scientific">Clohesyomyces aquaticus</name>
    <dbReference type="NCBI Taxonomy" id="1231657"/>
    <lineage>
        <taxon>Eukaryota</taxon>
        <taxon>Fungi</taxon>
        <taxon>Dikarya</taxon>
        <taxon>Ascomycota</taxon>
        <taxon>Pezizomycotina</taxon>
        <taxon>Dothideomycetes</taxon>
        <taxon>Pleosporomycetidae</taxon>
        <taxon>Pleosporales</taxon>
        <taxon>Lindgomycetaceae</taxon>
        <taxon>Clohesyomyces</taxon>
    </lineage>
</organism>
<feature type="transmembrane region" description="Helical" evidence="2">
    <location>
        <begin position="71"/>
        <end position="88"/>
    </location>
</feature>
<evidence type="ECO:0000256" key="1">
    <source>
        <dbReference type="SAM" id="MobiDB-lite"/>
    </source>
</evidence>
<comment type="caution">
    <text evidence="4">The sequence shown here is derived from an EMBL/GenBank/DDBJ whole genome shotgun (WGS) entry which is preliminary data.</text>
</comment>
<feature type="region of interest" description="Disordered" evidence="1">
    <location>
        <begin position="424"/>
        <end position="453"/>
    </location>
</feature>
<protein>
    <recommendedName>
        <fullName evidence="3">Rhodopsin domain-containing protein</fullName>
    </recommendedName>
</protein>
<dbReference type="AlphaFoldDB" id="A0A1Y1ZHM5"/>
<feature type="domain" description="Rhodopsin" evidence="3">
    <location>
        <begin position="55"/>
        <end position="288"/>
    </location>
</feature>
<keyword evidence="2" id="KW-0472">Membrane</keyword>
<name>A0A1Y1ZHM5_9PLEO</name>
<keyword evidence="5" id="KW-1185">Reference proteome</keyword>
<reference evidence="4 5" key="1">
    <citation type="submission" date="2016-07" db="EMBL/GenBank/DDBJ databases">
        <title>Pervasive Adenine N6-methylation of Active Genes in Fungi.</title>
        <authorList>
            <consortium name="DOE Joint Genome Institute"/>
            <person name="Mondo S.J."/>
            <person name="Dannebaum R.O."/>
            <person name="Kuo R.C."/>
            <person name="Labutti K."/>
            <person name="Haridas S."/>
            <person name="Kuo A."/>
            <person name="Salamov A."/>
            <person name="Ahrendt S.R."/>
            <person name="Lipzen A."/>
            <person name="Sullivan W."/>
            <person name="Andreopoulos W.B."/>
            <person name="Clum A."/>
            <person name="Lindquist E."/>
            <person name="Daum C."/>
            <person name="Ramamoorthy G.K."/>
            <person name="Gryganskyi A."/>
            <person name="Culley D."/>
            <person name="Magnuson J.K."/>
            <person name="James T.Y."/>
            <person name="O'Malley M.A."/>
            <person name="Stajich J.E."/>
            <person name="Spatafora J.W."/>
            <person name="Visel A."/>
            <person name="Grigoriev I.V."/>
        </authorList>
    </citation>
    <scope>NUCLEOTIDE SEQUENCE [LARGE SCALE GENOMIC DNA]</scope>
    <source>
        <strain evidence="4 5">CBS 115471</strain>
    </source>
</reference>
<feature type="transmembrane region" description="Helical" evidence="2">
    <location>
        <begin position="190"/>
        <end position="213"/>
    </location>
</feature>